<reference evidence="5" key="1">
    <citation type="submission" date="2016-10" db="EMBL/GenBank/DDBJ databases">
        <authorList>
            <person name="Varghese N."/>
            <person name="Submissions S."/>
        </authorList>
    </citation>
    <scope>NUCLEOTIDE SEQUENCE [LARGE SCALE GENOMIC DNA]</scope>
    <source>
        <strain evidence="5">DSM 22620</strain>
    </source>
</reference>
<dbReference type="SMART" id="SM00332">
    <property type="entry name" value="PP2Cc"/>
    <property type="match status" value="1"/>
</dbReference>
<name>A0A1H1NNF6_9ACTN</name>
<feature type="region of interest" description="Disordered" evidence="1">
    <location>
        <begin position="406"/>
        <end position="434"/>
    </location>
</feature>
<evidence type="ECO:0000313" key="4">
    <source>
        <dbReference type="EMBL" id="SDS00423.1"/>
    </source>
</evidence>
<dbReference type="GeneID" id="78501242"/>
<gene>
    <name evidence="4" type="ORF">SAMN04489857_1912</name>
</gene>
<feature type="compositionally biased region" description="Low complexity" evidence="1">
    <location>
        <begin position="416"/>
        <end position="434"/>
    </location>
</feature>
<feature type="compositionally biased region" description="Basic and acidic residues" evidence="1">
    <location>
        <begin position="39"/>
        <end position="48"/>
    </location>
</feature>
<dbReference type="AlphaFoldDB" id="A0A1H1NNF6"/>
<keyword evidence="2" id="KW-1133">Transmembrane helix</keyword>
<evidence type="ECO:0000256" key="2">
    <source>
        <dbReference type="SAM" id="Phobius"/>
    </source>
</evidence>
<dbReference type="GO" id="GO:0004722">
    <property type="term" value="F:protein serine/threonine phosphatase activity"/>
    <property type="evidence" value="ECO:0007669"/>
    <property type="project" value="InterPro"/>
</dbReference>
<organism evidence="4 5">
    <name type="scientific">Parafannyhessea umbonata</name>
    <dbReference type="NCBI Taxonomy" id="604330"/>
    <lineage>
        <taxon>Bacteria</taxon>
        <taxon>Bacillati</taxon>
        <taxon>Actinomycetota</taxon>
        <taxon>Coriobacteriia</taxon>
        <taxon>Coriobacteriales</taxon>
        <taxon>Atopobiaceae</taxon>
        <taxon>Parafannyhessea</taxon>
    </lineage>
</organism>
<evidence type="ECO:0000313" key="5">
    <source>
        <dbReference type="Proteomes" id="UP000199480"/>
    </source>
</evidence>
<dbReference type="RefSeq" id="WP_090863798.1">
    <property type="nucleotide sequence ID" value="NZ_LT629759.1"/>
</dbReference>
<dbReference type="Pfam" id="PF13672">
    <property type="entry name" value="PP2C_2"/>
    <property type="match status" value="1"/>
</dbReference>
<feature type="compositionally biased region" description="Basic and acidic residues" evidence="1">
    <location>
        <begin position="406"/>
        <end position="415"/>
    </location>
</feature>
<evidence type="ECO:0000259" key="3">
    <source>
        <dbReference type="PROSITE" id="PS51746"/>
    </source>
</evidence>
<accession>A0A1H1NNF6</accession>
<keyword evidence="2" id="KW-0812">Transmembrane</keyword>
<protein>
    <submittedName>
        <fullName evidence="4">Protein phosphatase</fullName>
    </submittedName>
</protein>
<dbReference type="Proteomes" id="UP000199480">
    <property type="component" value="Chromosome I"/>
</dbReference>
<dbReference type="SMART" id="SM00331">
    <property type="entry name" value="PP2C_SIG"/>
    <property type="match status" value="1"/>
</dbReference>
<proteinExistence type="predicted"/>
<feature type="domain" description="PPM-type phosphatase" evidence="3">
    <location>
        <begin position="55"/>
        <end position="283"/>
    </location>
</feature>
<dbReference type="InterPro" id="IPR015655">
    <property type="entry name" value="PP2C"/>
</dbReference>
<dbReference type="InterPro" id="IPR001932">
    <property type="entry name" value="PPM-type_phosphatase-like_dom"/>
</dbReference>
<dbReference type="Gene3D" id="3.60.40.10">
    <property type="entry name" value="PPM-type phosphatase domain"/>
    <property type="match status" value="1"/>
</dbReference>
<feature type="region of interest" description="Disordered" evidence="1">
    <location>
        <begin position="24"/>
        <end position="49"/>
    </location>
</feature>
<keyword evidence="2" id="KW-0472">Membrane</keyword>
<sequence length="434" mass="45281">MKLKPLPLPRHRESLYTRIAGHGAKKPVASPGHDVIPVENREGTDSRRGASGMLAWGARTDIGLVRSHNEDSFLVQAPVFAVCDGMGGHAAGEVASSIAVETIAANAPLHADDVLLGAAVEAANAKVIEGAKTGKGKPGMGCTASCILVEKNKVAIAHVGDSRIYLLHAGALVRLTHDHSYVEELVDAGEITADEARVHPSRSIITRALGNDPDMYADHFTLEVTTGDRIIICSDGLSSMVEDSEIEDIAVSCVDPQTAADNLVSAALAGGGHDNVTVVVVDVLDDGSSEARRTYRRRWLFGGLLAIVVLLALVTGSMALYVRSSWYLGNNNGTVGIYSGVNQSVFGVHLGHLVDTSSVQVSDLPAAIQQSLKKGVAVDSEQAALDTVESYRDQIDTDKTDAAITADKAKAKSDSDQGASDSSQSAGATASGGE</sequence>
<dbReference type="PANTHER" id="PTHR47992">
    <property type="entry name" value="PROTEIN PHOSPHATASE"/>
    <property type="match status" value="1"/>
</dbReference>
<evidence type="ECO:0000256" key="1">
    <source>
        <dbReference type="SAM" id="MobiDB-lite"/>
    </source>
</evidence>
<dbReference type="SUPFAM" id="SSF81606">
    <property type="entry name" value="PP2C-like"/>
    <property type="match status" value="1"/>
</dbReference>
<feature type="transmembrane region" description="Helical" evidence="2">
    <location>
        <begin position="299"/>
        <end position="322"/>
    </location>
</feature>
<dbReference type="NCBIfam" id="NF033484">
    <property type="entry name" value="Stp1_PP2C_phos"/>
    <property type="match status" value="1"/>
</dbReference>
<dbReference type="CDD" id="cd00143">
    <property type="entry name" value="PP2Cc"/>
    <property type="match status" value="1"/>
</dbReference>
<dbReference type="InterPro" id="IPR036457">
    <property type="entry name" value="PPM-type-like_dom_sf"/>
</dbReference>
<dbReference type="EMBL" id="LT629759">
    <property type="protein sequence ID" value="SDS00423.1"/>
    <property type="molecule type" value="Genomic_DNA"/>
</dbReference>
<dbReference type="PROSITE" id="PS51746">
    <property type="entry name" value="PPM_2"/>
    <property type="match status" value="1"/>
</dbReference>
<dbReference type="OrthoDB" id="9801841at2"/>